<comment type="subcellular location">
    <subcellularLocation>
        <location evidence="9">Cell membrane</location>
        <topology evidence="9">Multi-pass membrane protein</topology>
    </subcellularLocation>
    <subcellularLocation>
        <location evidence="1">Membrane</location>
        <topology evidence="1">Multi-pass membrane protein</topology>
    </subcellularLocation>
</comment>
<feature type="transmembrane region" description="Helical" evidence="9">
    <location>
        <begin position="322"/>
        <end position="343"/>
    </location>
</feature>
<evidence type="ECO:0000313" key="11">
    <source>
        <dbReference type="EMBL" id="TCJ89339.1"/>
    </source>
</evidence>
<dbReference type="SUPFAM" id="SSF54631">
    <property type="entry name" value="CBS-domain pair"/>
    <property type="match status" value="1"/>
</dbReference>
<accession>A0A4R1F9B5</accession>
<dbReference type="SUPFAM" id="SSF161093">
    <property type="entry name" value="MgtE membrane domain-like"/>
    <property type="match status" value="1"/>
</dbReference>
<evidence type="ECO:0000256" key="7">
    <source>
        <dbReference type="ARBA" id="ARBA00023136"/>
    </source>
</evidence>
<feature type="transmembrane region" description="Helical" evidence="9">
    <location>
        <begin position="391"/>
        <end position="413"/>
    </location>
</feature>
<dbReference type="InterPro" id="IPR038076">
    <property type="entry name" value="MgtE_N_sf"/>
</dbReference>
<evidence type="ECO:0000256" key="5">
    <source>
        <dbReference type="ARBA" id="ARBA00022842"/>
    </source>
</evidence>
<dbReference type="InterPro" id="IPR006668">
    <property type="entry name" value="Mg_transptr_MgtE_intracell_dom"/>
</dbReference>
<dbReference type="InterPro" id="IPR006669">
    <property type="entry name" value="MgtE_transporter"/>
</dbReference>
<dbReference type="PANTHER" id="PTHR43773">
    <property type="entry name" value="MAGNESIUM TRANSPORTER MGTE"/>
    <property type="match status" value="1"/>
</dbReference>
<reference evidence="11 12" key="1">
    <citation type="submission" date="2019-03" db="EMBL/GenBank/DDBJ databases">
        <title>Genomic Encyclopedia of Type Strains, Phase IV (KMG-IV): sequencing the most valuable type-strain genomes for metagenomic binning, comparative biology and taxonomic classification.</title>
        <authorList>
            <person name="Goeker M."/>
        </authorList>
    </citation>
    <scope>NUCLEOTIDE SEQUENCE [LARGE SCALE GENOMIC DNA]</scope>
    <source>
        <strain evidence="11 12">DSM 24830</strain>
    </source>
</reference>
<dbReference type="PROSITE" id="PS51371">
    <property type="entry name" value="CBS"/>
    <property type="match status" value="1"/>
</dbReference>
<evidence type="ECO:0000256" key="3">
    <source>
        <dbReference type="ARBA" id="ARBA00022448"/>
    </source>
</evidence>
<feature type="transmembrane region" description="Helical" evidence="9">
    <location>
        <begin position="290"/>
        <end position="310"/>
    </location>
</feature>
<dbReference type="InterPro" id="IPR006667">
    <property type="entry name" value="SLC41_membr_dom"/>
</dbReference>
<evidence type="ECO:0000313" key="12">
    <source>
        <dbReference type="Proteomes" id="UP000294887"/>
    </source>
</evidence>
<evidence type="ECO:0000256" key="1">
    <source>
        <dbReference type="ARBA" id="ARBA00004141"/>
    </source>
</evidence>
<keyword evidence="12" id="KW-1185">Reference proteome</keyword>
<dbReference type="OrthoDB" id="9790355at2"/>
<keyword evidence="4 9" id="KW-0812">Transmembrane</keyword>
<feature type="transmembrane region" description="Helical" evidence="9">
    <location>
        <begin position="364"/>
        <end position="385"/>
    </location>
</feature>
<feature type="domain" description="CBS" evidence="10">
    <location>
        <begin position="208"/>
        <end position="264"/>
    </location>
</feature>
<comment type="subunit">
    <text evidence="9">Homodimer.</text>
</comment>
<dbReference type="Proteomes" id="UP000294887">
    <property type="component" value="Unassembled WGS sequence"/>
</dbReference>
<dbReference type="EMBL" id="SMFQ01000002">
    <property type="protein sequence ID" value="TCJ89339.1"/>
    <property type="molecule type" value="Genomic_DNA"/>
</dbReference>
<evidence type="ECO:0000256" key="6">
    <source>
        <dbReference type="ARBA" id="ARBA00022989"/>
    </source>
</evidence>
<comment type="similarity">
    <text evidence="2 9">Belongs to the SLC41A transporter family.</text>
</comment>
<dbReference type="Pfam" id="PF03448">
    <property type="entry name" value="MgtE_N"/>
    <property type="match status" value="1"/>
</dbReference>
<comment type="function">
    <text evidence="9">Acts as a magnesium transporter.</text>
</comment>
<keyword evidence="3 9" id="KW-0813">Transport</keyword>
<dbReference type="SUPFAM" id="SSF158791">
    <property type="entry name" value="MgtE N-terminal domain-like"/>
    <property type="match status" value="1"/>
</dbReference>
<evidence type="ECO:0000256" key="2">
    <source>
        <dbReference type="ARBA" id="ARBA00009749"/>
    </source>
</evidence>
<dbReference type="AlphaFoldDB" id="A0A4R1F9B5"/>
<dbReference type="Gene3D" id="1.10.357.20">
    <property type="entry name" value="SLC41 divalent cation transporters, integral membrane domain"/>
    <property type="match status" value="1"/>
</dbReference>
<keyword evidence="9" id="KW-0479">Metal-binding</keyword>
<dbReference type="GO" id="GO:0005886">
    <property type="term" value="C:plasma membrane"/>
    <property type="evidence" value="ECO:0007669"/>
    <property type="project" value="UniProtKB-SubCell"/>
</dbReference>
<dbReference type="InterPro" id="IPR036739">
    <property type="entry name" value="SLC41_membr_dom_sf"/>
</dbReference>
<evidence type="ECO:0000256" key="8">
    <source>
        <dbReference type="PROSITE-ProRule" id="PRU00703"/>
    </source>
</evidence>
<evidence type="ECO:0000256" key="9">
    <source>
        <dbReference type="RuleBase" id="RU362011"/>
    </source>
</evidence>
<keyword evidence="7 9" id="KW-0472">Membrane</keyword>
<dbReference type="Pfam" id="PF00571">
    <property type="entry name" value="CBS"/>
    <property type="match status" value="1"/>
</dbReference>
<protein>
    <recommendedName>
        <fullName evidence="9">Magnesium transporter MgtE</fullName>
    </recommendedName>
</protein>
<dbReference type="GO" id="GO:0015095">
    <property type="term" value="F:magnesium ion transmembrane transporter activity"/>
    <property type="evidence" value="ECO:0007669"/>
    <property type="project" value="UniProtKB-UniRule"/>
</dbReference>
<dbReference type="RefSeq" id="WP_131904972.1">
    <property type="nucleotide sequence ID" value="NZ_BAAAFU010000008.1"/>
</dbReference>
<dbReference type="NCBIfam" id="TIGR00400">
    <property type="entry name" value="mgtE"/>
    <property type="match status" value="1"/>
</dbReference>
<feature type="transmembrane region" description="Helical" evidence="9">
    <location>
        <begin position="425"/>
        <end position="452"/>
    </location>
</feature>
<name>A0A4R1F9B5_9GAMM</name>
<organism evidence="11 12">
    <name type="scientific">Cocleimonas flava</name>
    <dbReference type="NCBI Taxonomy" id="634765"/>
    <lineage>
        <taxon>Bacteria</taxon>
        <taxon>Pseudomonadati</taxon>
        <taxon>Pseudomonadota</taxon>
        <taxon>Gammaproteobacteria</taxon>
        <taxon>Thiotrichales</taxon>
        <taxon>Thiotrichaceae</taxon>
        <taxon>Cocleimonas</taxon>
    </lineage>
</organism>
<gene>
    <name evidence="11" type="ORF">EV695_1202</name>
</gene>
<keyword evidence="8" id="KW-0129">CBS domain</keyword>
<evidence type="ECO:0000256" key="4">
    <source>
        <dbReference type="ARBA" id="ARBA00022692"/>
    </source>
</evidence>
<comment type="caution">
    <text evidence="11">The sequence shown here is derived from an EMBL/GenBank/DDBJ whole genome shotgun (WGS) entry which is preliminary data.</text>
</comment>
<dbReference type="PANTHER" id="PTHR43773:SF1">
    <property type="entry name" value="MAGNESIUM TRANSPORTER MGTE"/>
    <property type="match status" value="1"/>
</dbReference>
<sequence>MTEANTLISNTQSLTDTVLEALEDNNQDVLHSTFLNLEASEIVHLLESIPDSLRGALWEYIPEEFNGEVLVELGDVARVSLAKYLDHGQVVDAVSDLDTNDLADVVDTLPDEFGDAIRQSLDFHGLQNLEACLAFDEDTAGRLMETDAIAIRSDVTLEAILRYLRKKETIPEHTMGLMVIDREGLFLGELPLSKLITSSPDKHVSDVMDTEALSVPPEMPQNELAVLFREHDLTSMPVVDEGNKLIGRITLDDMIEILDEEADRQILGAVGLDEEEDLFSPVLPSAKRRLFWLGINLATAFLASWVIGLFEGTLEKVVALAVLMPIVASMGGIAGSQTLTLMIRGLAMGKISSSNQRWLAYKEITISIISGVVWAIVVGCISYLWFQDIKISLVLGSAMVINLAVAAVAGFSIPLLMKKAGIDPALAGGVALTTATDVVGFVSFLGLATIFLL</sequence>
<evidence type="ECO:0000259" key="10">
    <source>
        <dbReference type="PROSITE" id="PS51371"/>
    </source>
</evidence>
<dbReference type="Pfam" id="PF01769">
    <property type="entry name" value="MgtE"/>
    <property type="match status" value="1"/>
</dbReference>
<dbReference type="InterPro" id="IPR046342">
    <property type="entry name" value="CBS_dom_sf"/>
</dbReference>
<keyword evidence="5 9" id="KW-0460">Magnesium</keyword>
<proteinExistence type="inferred from homology"/>
<dbReference type="CDD" id="cd04606">
    <property type="entry name" value="CBS_pair_Mg_transporter"/>
    <property type="match status" value="1"/>
</dbReference>
<dbReference type="Gene3D" id="3.10.580.10">
    <property type="entry name" value="CBS-domain"/>
    <property type="match status" value="1"/>
</dbReference>
<keyword evidence="6 9" id="KW-1133">Transmembrane helix</keyword>
<dbReference type="GO" id="GO:0046872">
    <property type="term" value="F:metal ion binding"/>
    <property type="evidence" value="ECO:0007669"/>
    <property type="project" value="UniProtKB-KW"/>
</dbReference>
<dbReference type="Gene3D" id="1.25.60.10">
    <property type="entry name" value="MgtE N-terminal domain-like"/>
    <property type="match status" value="1"/>
</dbReference>
<dbReference type="InterPro" id="IPR000644">
    <property type="entry name" value="CBS_dom"/>
</dbReference>
<dbReference type="SMART" id="SM00116">
    <property type="entry name" value="CBS"/>
    <property type="match status" value="1"/>
</dbReference>
<keyword evidence="9" id="KW-1003">Cell membrane</keyword>
<dbReference type="SMART" id="SM00924">
    <property type="entry name" value="MgtE_N"/>
    <property type="match status" value="1"/>
</dbReference>